<protein>
    <submittedName>
        <fullName evidence="2">LysM peptidoglycan-binding domain-containing protein</fullName>
    </submittedName>
</protein>
<evidence type="ECO:0000259" key="1">
    <source>
        <dbReference type="PROSITE" id="PS51782"/>
    </source>
</evidence>
<dbReference type="EMBL" id="DVOR01000234">
    <property type="protein sequence ID" value="HIV09935.1"/>
    <property type="molecule type" value="Genomic_DNA"/>
</dbReference>
<proteinExistence type="predicted"/>
<sequence>MAALSERQAKAAEAAAKAAAAQSRGSGYSHVVEAGQTLSAIGEAYGVSVRAIMRANKISDPTKLQVGQKLFIPDP</sequence>
<dbReference type="GO" id="GO:0008932">
    <property type="term" value="F:lytic endotransglycosylase activity"/>
    <property type="evidence" value="ECO:0007669"/>
    <property type="project" value="TreeGrafter"/>
</dbReference>
<dbReference type="CDD" id="cd00118">
    <property type="entry name" value="LysM"/>
    <property type="match status" value="1"/>
</dbReference>
<dbReference type="InterPro" id="IPR018392">
    <property type="entry name" value="LysM"/>
</dbReference>
<accession>A0A9D1NPX0</accession>
<reference evidence="2" key="2">
    <citation type="journal article" date="2021" name="PeerJ">
        <title>Extensive microbial diversity within the chicken gut microbiome revealed by metagenomics and culture.</title>
        <authorList>
            <person name="Gilroy R."/>
            <person name="Ravi A."/>
            <person name="Getino M."/>
            <person name="Pursley I."/>
            <person name="Horton D.L."/>
            <person name="Alikhan N.F."/>
            <person name="Baker D."/>
            <person name="Gharbi K."/>
            <person name="Hall N."/>
            <person name="Watson M."/>
            <person name="Adriaenssens E.M."/>
            <person name="Foster-Nyarko E."/>
            <person name="Jarju S."/>
            <person name="Secka A."/>
            <person name="Antonio M."/>
            <person name="Oren A."/>
            <person name="Chaudhuri R.R."/>
            <person name="La Ragione R."/>
            <person name="Hildebrand F."/>
            <person name="Pallen M.J."/>
        </authorList>
    </citation>
    <scope>NUCLEOTIDE SEQUENCE</scope>
    <source>
        <strain evidence="2">35461</strain>
    </source>
</reference>
<dbReference type="InterPro" id="IPR036779">
    <property type="entry name" value="LysM_dom_sf"/>
</dbReference>
<dbReference type="SUPFAM" id="SSF54106">
    <property type="entry name" value="LysM domain"/>
    <property type="match status" value="1"/>
</dbReference>
<organism evidence="2 3">
    <name type="scientific">Candidatus Spyradenecus faecavium</name>
    <dbReference type="NCBI Taxonomy" id="2840947"/>
    <lineage>
        <taxon>Bacteria</taxon>
        <taxon>Pseudomonadati</taxon>
        <taxon>Lentisphaerota</taxon>
        <taxon>Lentisphaeria</taxon>
        <taxon>Lentisphaerales</taxon>
        <taxon>Lentisphaeraceae</taxon>
        <taxon>Lentisphaeraceae incertae sedis</taxon>
        <taxon>Candidatus Spyradenecus</taxon>
    </lineage>
</organism>
<gene>
    <name evidence="2" type="ORF">IAC79_07475</name>
</gene>
<name>A0A9D1NPX0_9BACT</name>
<dbReference type="PROSITE" id="PS51782">
    <property type="entry name" value="LYSM"/>
    <property type="match status" value="1"/>
</dbReference>
<evidence type="ECO:0000313" key="2">
    <source>
        <dbReference type="EMBL" id="HIV09935.1"/>
    </source>
</evidence>
<evidence type="ECO:0000313" key="3">
    <source>
        <dbReference type="Proteomes" id="UP000886845"/>
    </source>
</evidence>
<reference evidence="2" key="1">
    <citation type="submission" date="2020-10" db="EMBL/GenBank/DDBJ databases">
        <authorList>
            <person name="Gilroy R."/>
        </authorList>
    </citation>
    <scope>NUCLEOTIDE SEQUENCE</scope>
    <source>
        <strain evidence="2">35461</strain>
    </source>
</reference>
<dbReference type="Pfam" id="PF01476">
    <property type="entry name" value="LysM"/>
    <property type="match status" value="1"/>
</dbReference>
<comment type="caution">
    <text evidence="2">The sequence shown here is derived from an EMBL/GenBank/DDBJ whole genome shotgun (WGS) entry which is preliminary data.</text>
</comment>
<feature type="domain" description="LysM" evidence="1">
    <location>
        <begin position="28"/>
        <end position="72"/>
    </location>
</feature>
<dbReference type="SMART" id="SM00257">
    <property type="entry name" value="LysM"/>
    <property type="match status" value="1"/>
</dbReference>
<dbReference type="Proteomes" id="UP000886845">
    <property type="component" value="Unassembled WGS sequence"/>
</dbReference>
<dbReference type="AlphaFoldDB" id="A0A9D1NPX0"/>
<dbReference type="Gene3D" id="3.10.350.10">
    <property type="entry name" value="LysM domain"/>
    <property type="match status" value="1"/>
</dbReference>
<dbReference type="PANTHER" id="PTHR33734">
    <property type="entry name" value="LYSM DOMAIN-CONTAINING GPI-ANCHORED PROTEIN 2"/>
    <property type="match status" value="1"/>
</dbReference>
<dbReference type="PANTHER" id="PTHR33734:SF22">
    <property type="entry name" value="MEMBRANE-BOUND LYTIC MUREIN TRANSGLYCOSYLASE D"/>
    <property type="match status" value="1"/>
</dbReference>